<gene>
    <name evidence="2" type="ORF">MiAbW_03602</name>
</gene>
<sequence length="37" mass="4414">MSELLIILMTIMMMSVKIVAMMMKTVKWFTKYQQVTI</sequence>
<name>A0A5J4FG86_MICAE</name>
<dbReference type="AlphaFoldDB" id="A0A5J4FG86"/>
<proteinExistence type="predicted"/>
<protein>
    <submittedName>
        <fullName evidence="2">Uncharacterized protein</fullName>
    </submittedName>
</protein>
<dbReference type="EMBL" id="BJKP01000073">
    <property type="protein sequence ID" value="GEA29020.1"/>
    <property type="molecule type" value="Genomic_DNA"/>
</dbReference>
<keyword evidence="1" id="KW-0472">Membrane</keyword>
<reference evidence="2 3" key="1">
    <citation type="journal article" date="2019" name="FEMS Microbiol. Lett.">
        <title>A novel salt-tolerant genotype illuminates the sucrose gene evolution in freshwater bloom-forming cyanobacterium Microcystis aeruginosa.</title>
        <authorList>
            <person name="Tanabe Y."/>
            <person name="Yamaguchi H."/>
            <person name="Sano T."/>
            <person name="Kawachi M."/>
        </authorList>
    </citation>
    <scope>NUCLEOTIDE SEQUENCE [LARGE SCALE GENOMIC DNA]</scope>
    <source>
        <strain evidence="2 3">NIES-4325</strain>
    </source>
</reference>
<organism evidence="2 3">
    <name type="scientific">Microcystis aeruginosa NIES-4325</name>
    <dbReference type="NCBI Taxonomy" id="2569534"/>
    <lineage>
        <taxon>Bacteria</taxon>
        <taxon>Bacillati</taxon>
        <taxon>Cyanobacteriota</taxon>
        <taxon>Cyanophyceae</taxon>
        <taxon>Oscillatoriophycideae</taxon>
        <taxon>Chroococcales</taxon>
        <taxon>Microcystaceae</taxon>
        <taxon>Microcystis</taxon>
    </lineage>
</organism>
<keyword evidence="1" id="KW-1133">Transmembrane helix</keyword>
<comment type="caution">
    <text evidence="2">The sequence shown here is derived from an EMBL/GenBank/DDBJ whole genome shotgun (WGS) entry which is preliminary data.</text>
</comment>
<evidence type="ECO:0000313" key="3">
    <source>
        <dbReference type="Proteomes" id="UP000376575"/>
    </source>
</evidence>
<evidence type="ECO:0000256" key="1">
    <source>
        <dbReference type="SAM" id="Phobius"/>
    </source>
</evidence>
<dbReference type="Proteomes" id="UP000376575">
    <property type="component" value="Unassembled WGS sequence"/>
</dbReference>
<accession>A0A5J4FG86</accession>
<feature type="transmembrane region" description="Helical" evidence="1">
    <location>
        <begin position="6"/>
        <end position="23"/>
    </location>
</feature>
<evidence type="ECO:0000313" key="2">
    <source>
        <dbReference type="EMBL" id="GEA29020.1"/>
    </source>
</evidence>
<keyword evidence="1" id="KW-0812">Transmembrane</keyword>